<reference evidence="1 2" key="1">
    <citation type="submission" date="2014-10" db="EMBL/GenBank/DDBJ databases">
        <title>Draft genome of the hookworm Ancylostoma caninum.</title>
        <authorList>
            <person name="Mitreva M."/>
        </authorList>
    </citation>
    <scope>NUCLEOTIDE SEQUENCE [LARGE SCALE GENOMIC DNA]</scope>
    <source>
        <strain evidence="1 2">Baltimore</strain>
    </source>
</reference>
<dbReference type="Proteomes" id="UP000252519">
    <property type="component" value="Unassembled WGS sequence"/>
</dbReference>
<keyword evidence="2" id="KW-1185">Reference proteome</keyword>
<proteinExistence type="predicted"/>
<organism evidence="1 2">
    <name type="scientific">Ancylostoma caninum</name>
    <name type="common">Dog hookworm</name>
    <dbReference type="NCBI Taxonomy" id="29170"/>
    <lineage>
        <taxon>Eukaryota</taxon>
        <taxon>Metazoa</taxon>
        <taxon>Ecdysozoa</taxon>
        <taxon>Nematoda</taxon>
        <taxon>Chromadorea</taxon>
        <taxon>Rhabditida</taxon>
        <taxon>Rhabditina</taxon>
        <taxon>Rhabditomorpha</taxon>
        <taxon>Strongyloidea</taxon>
        <taxon>Ancylostomatidae</taxon>
        <taxon>Ancylostomatinae</taxon>
        <taxon>Ancylostoma</taxon>
    </lineage>
</organism>
<sequence>MSVREVDVGFGLYGSNYHHVELNMHYDKYFKWNSPYRRDLSPNKLTVPIWTYQRCNMTYTTGNVYIVGCFDLQRCFFMKRFNKFTENEFRLLESL</sequence>
<evidence type="ECO:0000313" key="2">
    <source>
        <dbReference type="Proteomes" id="UP000252519"/>
    </source>
</evidence>
<name>A0A368G3E3_ANCCA</name>
<accession>A0A368G3E3</accession>
<evidence type="ECO:0000313" key="1">
    <source>
        <dbReference type="EMBL" id="RCN37809.1"/>
    </source>
</evidence>
<gene>
    <name evidence="1" type="ORF">ANCCAN_16286</name>
</gene>
<dbReference type="AlphaFoldDB" id="A0A368G3E3"/>
<dbReference type="Gene3D" id="2.40.50.780">
    <property type="match status" value="1"/>
</dbReference>
<dbReference type="EMBL" id="JOJR01000441">
    <property type="protein sequence ID" value="RCN37809.1"/>
    <property type="molecule type" value="Genomic_DNA"/>
</dbReference>
<protein>
    <submittedName>
        <fullName evidence="1">Uncharacterized protein</fullName>
    </submittedName>
</protein>
<comment type="caution">
    <text evidence="1">The sequence shown here is derived from an EMBL/GenBank/DDBJ whole genome shotgun (WGS) entry which is preliminary data.</text>
</comment>